<name>A0A1A8WS24_PLAOA</name>
<protein>
    <submittedName>
        <fullName evidence="1">PIR Superfamily Protein</fullName>
    </submittedName>
</protein>
<sequence length="321" mass="37604">MTCKKGTSKESYIFLRNSHYYGNLLPGFDKDFIEPQKKEVCSIFQNETGFSESTSLKEICENFMYMYNYLNKVNKDRVTDNTITVEDCHFMNYWLNVNLENNNIDTSICVNDFYDKLKSKNVSFFSSSTKLEDHLHVIDLNVLENMKLLYNLYDNAVKIISIISNKECTNEEQKSCIDHIKECDKKYKEAMDRCFNSNDDFYNALKNFKDGYKIITEPSYNKSNACKYREFYYFPEYDGVLEKKANAIKISSTLLVLSFALPLIYKYTPFGSFLRAKIRMVKNKWMNSDEYGSELPSLPTDVEDNISDNGEYNIGYYSETN</sequence>
<proteinExistence type="predicted"/>
<evidence type="ECO:0000313" key="1">
    <source>
        <dbReference type="EMBL" id="SBS95102.1"/>
    </source>
</evidence>
<dbReference type="EMBL" id="FLQU01001936">
    <property type="protein sequence ID" value="SBS95102.1"/>
    <property type="molecule type" value="Genomic_DNA"/>
</dbReference>
<evidence type="ECO:0000313" key="2">
    <source>
        <dbReference type="Proteomes" id="UP000078560"/>
    </source>
</evidence>
<organism evidence="1 2">
    <name type="scientific">Plasmodium ovale curtisi</name>
    <dbReference type="NCBI Taxonomy" id="864141"/>
    <lineage>
        <taxon>Eukaryota</taxon>
        <taxon>Sar</taxon>
        <taxon>Alveolata</taxon>
        <taxon>Apicomplexa</taxon>
        <taxon>Aconoidasida</taxon>
        <taxon>Haemosporida</taxon>
        <taxon>Plasmodiidae</taxon>
        <taxon>Plasmodium</taxon>
        <taxon>Plasmodium (Plasmodium)</taxon>
    </lineage>
</organism>
<dbReference type="AlphaFoldDB" id="A0A1A8WS24"/>
<reference evidence="2" key="1">
    <citation type="submission" date="2016-05" db="EMBL/GenBank/DDBJ databases">
        <authorList>
            <person name="Naeem Raeece"/>
        </authorList>
    </citation>
    <scope>NUCLEOTIDE SEQUENCE [LARGE SCALE GENOMIC DNA]</scope>
</reference>
<accession>A0A1A8WS24</accession>
<gene>
    <name evidence="1" type="ORF">POVCU2_0093110</name>
</gene>
<dbReference type="Proteomes" id="UP000078560">
    <property type="component" value="Unassembled WGS sequence"/>
</dbReference>